<dbReference type="InterPro" id="IPR036938">
    <property type="entry name" value="PAP2/HPO_sf"/>
</dbReference>
<organism evidence="1 2">
    <name type="scientific">Hufsiella arboris</name>
    <dbReference type="NCBI Taxonomy" id="2695275"/>
    <lineage>
        <taxon>Bacteria</taxon>
        <taxon>Pseudomonadati</taxon>
        <taxon>Bacteroidota</taxon>
        <taxon>Sphingobacteriia</taxon>
        <taxon>Sphingobacteriales</taxon>
        <taxon>Sphingobacteriaceae</taxon>
        <taxon>Hufsiella</taxon>
    </lineage>
</organism>
<sequence length="441" mass="49368">MNRYYSLLMGIFLIAASSCKKSDYQKIFHDPQLYSNTVHELNSVVMGNNFTPVVASRNYAYASIAGYEVIAAGFPEKYNSLKGQLNGLITAAKPSDPAKTDFEYAALLAFCHVGQAVTFPEGSMKYYIDSLQSLAKDHGMPDDVRQNSEAFADSVSGLILKWSKKDNYLNTRSASKYTVNSLPGRWIPTPPMYAAAVEPHWMEIRPMVMKNASQFRVPAPPEFNVTDTGSKYYKEVMFIKKSVENLTEDQKHMADFWDDNPGKMNVSGHVQFITKKFSPPGHWMSVTGIAAKKANADFGTTVCAFAKTSIALFDAFIQCWDAKYFYNTMRPESVVNKFFDSNWKPYLQTPPFPEYTCGHSTISSSAAEALTSVFGDDFAYADTSELEFGIKSRSFKSFRMAAQENNWARFYGGLHFHNSCIVANEFGKKVGDLVAGLKMKK</sequence>
<comment type="caution">
    <text evidence="1">The sequence shown here is derived from an EMBL/GenBank/DDBJ whole genome shotgun (WGS) entry which is preliminary data.</text>
</comment>
<proteinExistence type="predicted"/>
<dbReference type="AlphaFoldDB" id="A0A7K1YF07"/>
<reference evidence="1 2" key="1">
    <citation type="submission" date="2019-11" db="EMBL/GenBank/DDBJ databases">
        <title>Pedobacter sp. HMF7647 Genome sequencing and assembly.</title>
        <authorList>
            <person name="Kang H."/>
            <person name="Kim H."/>
            <person name="Joh K."/>
        </authorList>
    </citation>
    <scope>NUCLEOTIDE SEQUENCE [LARGE SCALE GENOMIC DNA]</scope>
    <source>
        <strain evidence="1 2">HMF7647</strain>
    </source>
</reference>
<dbReference type="PROSITE" id="PS51257">
    <property type="entry name" value="PROKAR_LIPOPROTEIN"/>
    <property type="match status" value="1"/>
</dbReference>
<name>A0A7K1YF07_9SPHI</name>
<accession>A0A7K1YF07</accession>
<dbReference type="RefSeq" id="WP_160846362.1">
    <property type="nucleotide sequence ID" value="NZ_WVHT01000014.1"/>
</dbReference>
<evidence type="ECO:0000313" key="2">
    <source>
        <dbReference type="Proteomes" id="UP000466586"/>
    </source>
</evidence>
<dbReference type="PANTHER" id="PTHR34599">
    <property type="entry name" value="PEROXIDASE-RELATED"/>
    <property type="match status" value="1"/>
</dbReference>
<dbReference type="EMBL" id="WVHT01000014">
    <property type="protein sequence ID" value="MXV53186.1"/>
    <property type="molecule type" value="Genomic_DNA"/>
</dbReference>
<dbReference type="InterPro" id="IPR052559">
    <property type="entry name" value="V-haloperoxidase"/>
</dbReference>
<gene>
    <name evidence="1" type="ORF">GS399_19645</name>
</gene>
<dbReference type="CDD" id="cd03398">
    <property type="entry name" value="PAP2_haloperoxidase"/>
    <property type="match status" value="1"/>
</dbReference>
<dbReference type="PANTHER" id="PTHR34599:SF2">
    <property type="entry name" value="TRAF-TYPE DOMAIN-CONTAINING PROTEIN"/>
    <property type="match status" value="1"/>
</dbReference>
<keyword evidence="2" id="KW-1185">Reference proteome</keyword>
<evidence type="ECO:0000313" key="1">
    <source>
        <dbReference type="EMBL" id="MXV53186.1"/>
    </source>
</evidence>
<dbReference type="SUPFAM" id="SSF48317">
    <property type="entry name" value="Acid phosphatase/Vanadium-dependent haloperoxidase"/>
    <property type="match status" value="1"/>
</dbReference>
<dbReference type="Proteomes" id="UP000466586">
    <property type="component" value="Unassembled WGS sequence"/>
</dbReference>
<protein>
    <submittedName>
        <fullName evidence="1">Phosphatase PAP2 family protein</fullName>
    </submittedName>
</protein>
<dbReference type="Gene3D" id="1.10.606.20">
    <property type="match status" value="1"/>
</dbReference>